<evidence type="ECO:0000313" key="3">
    <source>
        <dbReference type="Proteomes" id="UP000265703"/>
    </source>
</evidence>
<name>A0A397SGW3_9GLOM</name>
<reference evidence="2 3" key="1">
    <citation type="submission" date="2018-06" db="EMBL/GenBank/DDBJ databases">
        <title>Comparative genomics reveals the genomic features of Rhizophagus irregularis, R. cerebriforme, R. diaphanum and Gigaspora rosea, and their symbiotic lifestyle signature.</title>
        <authorList>
            <person name="Morin E."/>
            <person name="San Clemente H."/>
            <person name="Chen E.C.H."/>
            <person name="De La Providencia I."/>
            <person name="Hainaut M."/>
            <person name="Kuo A."/>
            <person name="Kohler A."/>
            <person name="Murat C."/>
            <person name="Tang N."/>
            <person name="Roy S."/>
            <person name="Loubradou J."/>
            <person name="Henrissat B."/>
            <person name="Grigoriev I.V."/>
            <person name="Corradi N."/>
            <person name="Roux C."/>
            <person name="Martin F.M."/>
        </authorList>
    </citation>
    <scope>NUCLEOTIDE SEQUENCE [LARGE SCALE GENOMIC DNA]</scope>
    <source>
        <strain evidence="2 3">DAOM 227022</strain>
    </source>
</reference>
<dbReference type="AlphaFoldDB" id="A0A397SGW3"/>
<dbReference type="Proteomes" id="UP000265703">
    <property type="component" value="Unassembled WGS sequence"/>
</dbReference>
<feature type="compositionally biased region" description="Low complexity" evidence="1">
    <location>
        <begin position="49"/>
        <end position="63"/>
    </location>
</feature>
<dbReference type="EMBL" id="QKYT01000759">
    <property type="protein sequence ID" value="RIA81684.1"/>
    <property type="molecule type" value="Genomic_DNA"/>
</dbReference>
<comment type="caution">
    <text evidence="2">The sequence shown here is derived from an EMBL/GenBank/DDBJ whole genome shotgun (WGS) entry which is preliminary data.</text>
</comment>
<feature type="region of interest" description="Disordered" evidence="1">
    <location>
        <begin position="28"/>
        <end position="72"/>
    </location>
</feature>
<accession>A0A397SGW3</accession>
<protein>
    <submittedName>
        <fullName evidence="2">Uncharacterized protein</fullName>
    </submittedName>
</protein>
<sequence>MSLNVVTLAKADIHIDYDDMYFDKELNSEGETNGEVPSRSDNTHDDDSNSCSGDSDPDNNSGDKMLDDLDNDRYNKYGEYDRGYYYHDRRYERRRSPMMSPIISSVGDLDIMYIKSMVHKKNKRHIQSTPLATSALANKTQSKSVTLENQCDDPREKAYHTLMKELFSMKTFHNAFSQNGLIFKAEYYRNKIDNHIADFIIQIREGKKGWLNHGSVATLHQVAITEGMLNDAENKDPEYMTK</sequence>
<keyword evidence="3" id="KW-1185">Reference proteome</keyword>
<proteinExistence type="predicted"/>
<evidence type="ECO:0000256" key="1">
    <source>
        <dbReference type="SAM" id="MobiDB-lite"/>
    </source>
</evidence>
<organism evidence="2 3">
    <name type="scientific">Glomus cerebriforme</name>
    <dbReference type="NCBI Taxonomy" id="658196"/>
    <lineage>
        <taxon>Eukaryota</taxon>
        <taxon>Fungi</taxon>
        <taxon>Fungi incertae sedis</taxon>
        <taxon>Mucoromycota</taxon>
        <taxon>Glomeromycotina</taxon>
        <taxon>Glomeromycetes</taxon>
        <taxon>Glomerales</taxon>
        <taxon>Glomeraceae</taxon>
        <taxon>Glomus</taxon>
    </lineage>
</organism>
<evidence type="ECO:0000313" key="2">
    <source>
        <dbReference type="EMBL" id="RIA81684.1"/>
    </source>
</evidence>
<gene>
    <name evidence="2" type="ORF">C1645_836602</name>
</gene>